<accession>A0A8X6G1Y3</accession>
<proteinExistence type="predicted"/>
<comment type="caution">
    <text evidence="2">The sequence shown here is derived from an EMBL/GenBank/DDBJ whole genome shotgun (WGS) entry which is preliminary data.</text>
</comment>
<sequence>MRPFPLAERSPSPKVATQVLPNCSLNSYKVDSKVSLVSELTALGLSYEPLRSSKVATLGGWRGRGGRALPLIRTDDMKMVQCAGCERPSWTDICAASWTDLGTPSVSCAASASAHSRKSASPEKENSTAETTSSSK</sequence>
<name>A0A8X6G1Y3_TRICU</name>
<dbReference type="AlphaFoldDB" id="A0A8X6G1Y3"/>
<evidence type="ECO:0000313" key="3">
    <source>
        <dbReference type="Proteomes" id="UP000887116"/>
    </source>
</evidence>
<dbReference type="Proteomes" id="UP000887116">
    <property type="component" value="Unassembled WGS sequence"/>
</dbReference>
<organism evidence="2 3">
    <name type="scientific">Trichonephila clavata</name>
    <name type="common">Joro spider</name>
    <name type="synonym">Nephila clavata</name>
    <dbReference type="NCBI Taxonomy" id="2740835"/>
    <lineage>
        <taxon>Eukaryota</taxon>
        <taxon>Metazoa</taxon>
        <taxon>Ecdysozoa</taxon>
        <taxon>Arthropoda</taxon>
        <taxon>Chelicerata</taxon>
        <taxon>Arachnida</taxon>
        <taxon>Araneae</taxon>
        <taxon>Araneomorphae</taxon>
        <taxon>Entelegynae</taxon>
        <taxon>Araneoidea</taxon>
        <taxon>Nephilidae</taxon>
        <taxon>Trichonephila</taxon>
    </lineage>
</organism>
<dbReference type="EMBL" id="BMAO01033889">
    <property type="protein sequence ID" value="GFQ92549.1"/>
    <property type="molecule type" value="Genomic_DNA"/>
</dbReference>
<evidence type="ECO:0000256" key="1">
    <source>
        <dbReference type="SAM" id="MobiDB-lite"/>
    </source>
</evidence>
<dbReference type="OrthoDB" id="10068367at2759"/>
<evidence type="ECO:0000313" key="2">
    <source>
        <dbReference type="EMBL" id="GFQ92549.1"/>
    </source>
</evidence>
<reference evidence="2" key="1">
    <citation type="submission" date="2020-07" db="EMBL/GenBank/DDBJ databases">
        <title>Multicomponent nature underlies the extraordinary mechanical properties of spider dragline silk.</title>
        <authorList>
            <person name="Kono N."/>
            <person name="Nakamura H."/>
            <person name="Mori M."/>
            <person name="Yoshida Y."/>
            <person name="Ohtoshi R."/>
            <person name="Malay A.D."/>
            <person name="Moran D.A.P."/>
            <person name="Tomita M."/>
            <person name="Numata K."/>
            <person name="Arakawa K."/>
        </authorList>
    </citation>
    <scope>NUCLEOTIDE SEQUENCE</scope>
</reference>
<feature type="region of interest" description="Disordered" evidence="1">
    <location>
        <begin position="112"/>
        <end position="136"/>
    </location>
</feature>
<gene>
    <name evidence="2" type="primary">lhx1_1</name>
    <name evidence="2" type="ORF">TNCT_4321</name>
</gene>
<protein>
    <submittedName>
        <fullName evidence="2">Uncharacterized protein</fullName>
    </submittedName>
</protein>
<keyword evidence="3" id="KW-1185">Reference proteome</keyword>